<accession>A0A9Q8T851</accession>
<dbReference type="GeneID" id="73350376"/>
<name>A0A9Q8T851_9PEZI</name>
<gene>
    <name evidence="2" type="ORF">CLUP02_16444</name>
</gene>
<dbReference type="RefSeq" id="XP_049152513.1">
    <property type="nucleotide sequence ID" value="XM_049295366.1"/>
</dbReference>
<feature type="region of interest" description="Disordered" evidence="1">
    <location>
        <begin position="235"/>
        <end position="259"/>
    </location>
</feature>
<dbReference type="EMBL" id="CP019481">
    <property type="protein sequence ID" value="UQC90912.1"/>
    <property type="molecule type" value="Genomic_DNA"/>
</dbReference>
<evidence type="ECO:0000256" key="1">
    <source>
        <dbReference type="SAM" id="MobiDB-lite"/>
    </source>
</evidence>
<sequence length="259" mass="28751">MRKMDGLYGSDEVMTGGANHKRKRTLICSENESLSTLLQICMDMVERTLPVSVYLTRCECPPVKTWQDARCTGEWTPTWPQKQQDFLIVFPHWQLHPISIVCKPVTFIHPQTACRLAPRCLAREVVIVDGRWAWAAASTGTADWQDALGQANLAGCWREVWPRDLGPGHGSLGAALHDDSDDDTLPSSSFLFHSCGFLQLLLGSNSVFNVLVNLSTRSLLERVSDVYSRSVSSSLSFAAPPNHSDPTDNISTAFSHQTY</sequence>
<evidence type="ECO:0000313" key="3">
    <source>
        <dbReference type="Proteomes" id="UP000830671"/>
    </source>
</evidence>
<feature type="compositionally biased region" description="Polar residues" evidence="1">
    <location>
        <begin position="247"/>
        <end position="259"/>
    </location>
</feature>
<proteinExistence type="predicted"/>
<reference evidence="2" key="1">
    <citation type="journal article" date="2021" name="Mol. Plant Microbe Interact.">
        <title>Complete Genome Sequence of the Plant-Pathogenic Fungus Colletotrichum lupini.</title>
        <authorList>
            <person name="Baroncelli R."/>
            <person name="Pensec F."/>
            <person name="Da Lio D."/>
            <person name="Boufleur T."/>
            <person name="Vicente I."/>
            <person name="Sarrocco S."/>
            <person name="Picot A."/>
            <person name="Baraldi E."/>
            <person name="Sukno S."/>
            <person name="Thon M."/>
            <person name="Le Floch G."/>
        </authorList>
    </citation>
    <scope>NUCLEOTIDE SEQUENCE</scope>
    <source>
        <strain evidence="2">IMI 504893</strain>
    </source>
</reference>
<keyword evidence="3" id="KW-1185">Reference proteome</keyword>
<organism evidence="2 3">
    <name type="scientific">Colletotrichum lupini</name>
    <dbReference type="NCBI Taxonomy" id="145971"/>
    <lineage>
        <taxon>Eukaryota</taxon>
        <taxon>Fungi</taxon>
        <taxon>Dikarya</taxon>
        <taxon>Ascomycota</taxon>
        <taxon>Pezizomycotina</taxon>
        <taxon>Sordariomycetes</taxon>
        <taxon>Hypocreomycetidae</taxon>
        <taxon>Glomerellales</taxon>
        <taxon>Glomerellaceae</taxon>
        <taxon>Colletotrichum</taxon>
        <taxon>Colletotrichum acutatum species complex</taxon>
    </lineage>
</organism>
<dbReference type="Proteomes" id="UP000830671">
    <property type="component" value="Chromosome 9"/>
</dbReference>
<dbReference type="AlphaFoldDB" id="A0A9Q8T851"/>
<protein>
    <submittedName>
        <fullName evidence="2">Uncharacterized protein</fullName>
    </submittedName>
</protein>
<evidence type="ECO:0000313" key="2">
    <source>
        <dbReference type="EMBL" id="UQC90912.1"/>
    </source>
</evidence>
<dbReference type="KEGG" id="clup:CLUP02_16444"/>